<evidence type="ECO:0000256" key="4">
    <source>
        <dbReference type="ARBA" id="ARBA00022989"/>
    </source>
</evidence>
<gene>
    <name evidence="10" type="ORF">N568_0101720</name>
</gene>
<comment type="caution">
    <text evidence="10">The sequence shown here is derived from an EMBL/GenBank/DDBJ whole genome shotgun (WGS) entry which is preliminary data.</text>
</comment>
<dbReference type="InterPro" id="IPR003838">
    <property type="entry name" value="ABC3_permease_C"/>
</dbReference>
<dbReference type="PATRIC" id="fig|1380772.3.peg.338"/>
<evidence type="ECO:0000259" key="9">
    <source>
        <dbReference type="Pfam" id="PF12704"/>
    </source>
</evidence>
<evidence type="ECO:0000256" key="7">
    <source>
        <dbReference type="SAM" id="Phobius"/>
    </source>
</evidence>
<feature type="domain" description="MacB-like periplasmic core" evidence="9">
    <location>
        <begin position="21"/>
        <end position="239"/>
    </location>
</feature>
<accession>V8ARK2</accession>
<dbReference type="GO" id="GO:0022857">
    <property type="term" value="F:transmembrane transporter activity"/>
    <property type="evidence" value="ECO:0007669"/>
    <property type="project" value="TreeGrafter"/>
</dbReference>
<reference evidence="10 11" key="1">
    <citation type="submission" date="2013-07" db="EMBL/GenBank/DDBJ databases">
        <title>Isolation of Lactococcus garvieae strain TRF1 from the fecal material of a timber rattlesnake.</title>
        <authorList>
            <person name="McLaughlin R.W."/>
            <person name="Cochran P.A."/>
            <person name="Dowd S.E."/>
        </authorList>
    </citation>
    <scope>NUCLEOTIDE SEQUENCE [LARGE SCALE GENOMIC DNA]</scope>
    <source>
        <strain evidence="10 11">TRF1</strain>
    </source>
</reference>
<feature type="transmembrane region" description="Helical" evidence="7">
    <location>
        <begin position="325"/>
        <end position="351"/>
    </location>
</feature>
<evidence type="ECO:0000313" key="10">
    <source>
        <dbReference type="EMBL" id="ETD05579.1"/>
    </source>
</evidence>
<dbReference type="InterPro" id="IPR025857">
    <property type="entry name" value="MacB_PCD"/>
</dbReference>
<keyword evidence="4 7" id="KW-1133">Transmembrane helix</keyword>
<dbReference type="PANTHER" id="PTHR30572">
    <property type="entry name" value="MEMBRANE COMPONENT OF TRANSPORTER-RELATED"/>
    <property type="match status" value="1"/>
</dbReference>
<dbReference type="Proteomes" id="UP000018692">
    <property type="component" value="Unassembled WGS sequence"/>
</dbReference>
<evidence type="ECO:0000256" key="6">
    <source>
        <dbReference type="ARBA" id="ARBA00038076"/>
    </source>
</evidence>
<feature type="transmembrane region" description="Helical" evidence="7">
    <location>
        <begin position="274"/>
        <end position="298"/>
    </location>
</feature>
<proteinExistence type="inferred from homology"/>
<keyword evidence="5 7" id="KW-0472">Membrane</keyword>
<evidence type="ECO:0000256" key="1">
    <source>
        <dbReference type="ARBA" id="ARBA00004651"/>
    </source>
</evidence>
<dbReference type="AlphaFoldDB" id="V8ARK2"/>
<keyword evidence="2" id="KW-1003">Cell membrane</keyword>
<sequence length="399" mass="43826">MKFRGILLTSFQALMQNTRRSLLTMIGIVVGISSVIIILSLGQGFQNYTLENLNKTNKNEDFKIEISFTPNDLSNNTGNNNFSELDIQMIKNISGVETVTLKKTDIYSITKNFIFKQGKYTKSINLSDESNTNLLLGRNYSKLDNEELHKVVVISKDTAEEISPDIDSVLGYGLNVDNELYTVIGISKNDEKQAVFNDEADIEIPKKTYDYYHAGSEEVSSIYLSIQKGYTPSKIANNVVKQLTQAGSMASKGTYSTIDMGNIMDGISKVLSALTYFISGIAGISLFIAGVGVMNMMYTSVSERNREIGIRRAVGAKKNDIRLQFLVEGLILTLISGVIGYLIGFGIAFTISQFLPFKVSPSLSTIMIAISISILIGIIFSVAPANSAARKELVDILNN</sequence>
<dbReference type="GO" id="GO:0005886">
    <property type="term" value="C:plasma membrane"/>
    <property type="evidence" value="ECO:0007669"/>
    <property type="project" value="UniProtKB-SubCell"/>
</dbReference>
<comment type="similarity">
    <text evidence="6">Belongs to the ABC-4 integral membrane protein family.</text>
</comment>
<dbReference type="InterPro" id="IPR050250">
    <property type="entry name" value="Macrolide_Exporter_MacB"/>
</dbReference>
<dbReference type="PANTHER" id="PTHR30572:SF4">
    <property type="entry name" value="ABC TRANSPORTER PERMEASE YTRF"/>
    <property type="match status" value="1"/>
</dbReference>
<keyword evidence="3 7" id="KW-0812">Transmembrane</keyword>
<organism evidence="10 11">
    <name type="scientific">Lactococcus garvieae TRF1</name>
    <dbReference type="NCBI Taxonomy" id="1380772"/>
    <lineage>
        <taxon>Bacteria</taxon>
        <taxon>Bacillati</taxon>
        <taxon>Bacillota</taxon>
        <taxon>Bacilli</taxon>
        <taxon>Lactobacillales</taxon>
        <taxon>Streptococcaceae</taxon>
        <taxon>Lactococcus</taxon>
    </lineage>
</organism>
<feature type="domain" description="ABC3 transporter permease C-terminal" evidence="8">
    <location>
        <begin position="281"/>
        <end position="392"/>
    </location>
</feature>
<evidence type="ECO:0000313" key="11">
    <source>
        <dbReference type="Proteomes" id="UP000018692"/>
    </source>
</evidence>
<dbReference type="EMBL" id="AVFE01000003">
    <property type="protein sequence ID" value="ETD05579.1"/>
    <property type="molecule type" value="Genomic_DNA"/>
</dbReference>
<feature type="transmembrane region" description="Helical" evidence="7">
    <location>
        <begin position="363"/>
        <end position="383"/>
    </location>
</feature>
<evidence type="ECO:0000256" key="3">
    <source>
        <dbReference type="ARBA" id="ARBA00022692"/>
    </source>
</evidence>
<protein>
    <submittedName>
        <fullName evidence="10">ABC transporter permease</fullName>
    </submittedName>
</protein>
<name>V8ARK2_9LACT</name>
<evidence type="ECO:0000259" key="8">
    <source>
        <dbReference type="Pfam" id="PF02687"/>
    </source>
</evidence>
<evidence type="ECO:0000256" key="5">
    <source>
        <dbReference type="ARBA" id="ARBA00023136"/>
    </source>
</evidence>
<feature type="transmembrane region" description="Helical" evidence="7">
    <location>
        <begin position="21"/>
        <end position="42"/>
    </location>
</feature>
<dbReference type="Pfam" id="PF02687">
    <property type="entry name" value="FtsX"/>
    <property type="match status" value="1"/>
</dbReference>
<evidence type="ECO:0000256" key="2">
    <source>
        <dbReference type="ARBA" id="ARBA00022475"/>
    </source>
</evidence>
<dbReference type="Pfam" id="PF12704">
    <property type="entry name" value="MacB_PCD"/>
    <property type="match status" value="1"/>
</dbReference>
<comment type="subcellular location">
    <subcellularLocation>
        <location evidence="1">Cell membrane</location>
        <topology evidence="1">Multi-pass membrane protein</topology>
    </subcellularLocation>
</comment>